<dbReference type="AlphaFoldDB" id="A0A9W2YJ10"/>
<evidence type="ECO:0000256" key="4">
    <source>
        <dbReference type="ARBA" id="ARBA00005582"/>
    </source>
</evidence>
<evidence type="ECO:0000256" key="3">
    <source>
        <dbReference type="ARBA" id="ARBA00004496"/>
    </source>
</evidence>
<dbReference type="RefSeq" id="XP_055862692.1">
    <property type="nucleotide sequence ID" value="XM_056006717.1"/>
</dbReference>
<dbReference type="Gene3D" id="3.90.79.10">
    <property type="entry name" value="Nucleoside Triphosphate Pyrophosphohydrolase"/>
    <property type="match status" value="1"/>
</dbReference>
<dbReference type="InterPro" id="IPR020084">
    <property type="entry name" value="NUDIX_hydrolase_CS"/>
</dbReference>
<dbReference type="Gene3D" id="3.40.630.30">
    <property type="match status" value="1"/>
</dbReference>
<dbReference type="GO" id="GO:0051287">
    <property type="term" value="F:NAD binding"/>
    <property type="evidence" value="ECO:0007669"/>
    <property type="project" value="TreeGrafter"/>
</dbReference>
<dbReference type="OrthoDB" id="447842at2759"/>
<evidence type="ECO:0000256" key="9">
    <source>
        <dbReference type="ARBA" id="ARBA00057091"/>
    </source>
</evidence>
<dbReference type="PANTHER" id="PTHR13994:SF13">
    <property type="entry name" value="FI03680P"/>
    <property type="match status" value="1"/>
</dbReference>
<dbReference type="Proteomes" id="UP001165740">
    <property type="component" value="Chromosome 12"/>
</dbReference>
<comment type="similarity">
    <text evidence="4">Belongs to the Nudix hydrolase family.</text>
</comment>
<keyword evidence="7" id="KW-0496">Mitochondrion</keyword>
<evidence type="ECO:0000256" key="1">
    <source>
        <dbReference type="ARBA" id="ARBA00004123"/>
    </source>
</evidence>
<evidence type="ECO:0000256" key="8">
    <source>
        <dbReference type="ARBA" id="ARBA00023242"/>
    </source>
</evidence>
<dbReference type="PANTHER" id="PTHR13994">
    <property type="entry name" value="NUDIX HYDROLASE RELATED"/>
    <property type="match status" value="1"/>
</dbReference>
<organism evidence="12 14">
    <name type="scientific">Biomphalaria glabrata</name>
    <name type="common">Bloodfluke planorb</name>
    <name type="synonym">Freshwater snail</name>
    <dbReference type="NCBI Taxonomy" id="6526"/>
    <lineage>
        <taxon>Eukaryota</taxon>
        <taxon>Metazoa</taxon>
        <taxon>Spiralia</taxon>
        <taxon>Lophotrochozoa</taxon>
        <taxon>Mollusca</taxon>
        <taxon>Gastropoda</taxon>
        <taxon>Heterobranchia</taxon>
        <taxon>Euthyneura</taxon>
        <taxon>Panpulmonata</taxon>
        <taxon>Hygrophila</taxon>
        <taxon>Lymnaeoidea</taxon>
        <taxon>Planorbidae</taxon>
        <taxon>Biomphalaria</taxon>
    </lineage>
</organism>
<dbReference type="FunFam" id="3.90.79.10:FF:000027">
    <property type="entry name" value="nucleoside diphosphate-linked moiety X motif 6"/>
    <property type="match status" value="1"/>
</dbReference>
<sequence>MSETLNFRIDRWNGVIIDMSKQSLENQIFVDKLKESIAQWTTEGKRGLWVTAKTEHSALIPSLIELGFDFHHAQPGYLCLTKWLPVDIPSHIPGYANHYVGVAGFVVNSNNELLVIREKYQGLKNNTIAVWKLPGGLADAGEEIGATAVREVREETGVESEYICIIAFRHMHNFRHGCSDLYYACLMKPLSSEINACPQEIEECKWMDIEEYSQLNDISEVNKFFVQRYKEIISTNTGITLSKVLSFDKQATHSVYGIGKV</sequence>
<evidence type="ECO:0000256" key="6">
    <source>
        <dbReference type="ARBA" id="ARBA00022801"/>
    </source>
</evidence>
<dbReference type="InterPro" id="IPR015797">
    <property type="entry name" value="NUDIX_hydrolase-like_dom_sf"/>
</dbReference>
<dbReference type="CDD" id="cd04670">
    <property type="entry name" value="NUDIX_ASFGF2_Nudt6"/>
    <property type="match status" value="1"/>
</dbReference>
<dbReference type="Pfam" id="PF00293">
    <property type="entry name" value="NUDIX"/>
    <property type="match status" value="1"/>
</dbReference>
<evidence type="ECO:0000313" key="14">
    <source>
        <dbReference type="RefSeq" id="XP_055862692.1"/>
    </source>
</evidence>
<dbReference type="RefSeq" id="XP_055862694.1">
    <property type="nucleotide sequence ID" value="XM_056006719.1"/>
</dbReference>
<evidence type="ECO:0000256" key="10">
    <source>
        <dbReference type="ARBA" id="ARBA00068898"/>
    </source>
</evidence>
<evidence type="ECO:0000313" key="15">
    <source>
        <dbReference type="RefSeq" id="XP_055862693.1"/>
    </source>
</evidence>
<accession>A0A9W2YJ10</accession>
<dbReference type="PRINTS" id="PR01356">
    <property type="entry name" value="GFGPROTEIN"/>
</dbReference>
<feature type="domain" description="Nudix hydrolase" evidence="11">
    <location>
        <begin position="97"/>
        <end position="230"/>
    </location>
</feature>
<dbReference type="InterPro" id="IPR040618">
    <property type="entry name" value="Pre-Nudix"/>
</dbReference>
<evidence type="ECO:0000313" key="13">
    <source>
        <dbReference type="RefSeq" id="XP_055862690.1"/>
    </source>
</evidence>
<dbReference type="RefSeq" id="XP_055862690.1">
    <property type="nucleotide sequence ID" value="XM_056006715.1"/>
</dbReference>
<gene>
    <name evidence="13 14 15 16" type="primary">LOC106069703</name>
</gene>
<keyword evidence="6" id="KW-0378">Hydrolase</keyword>
<dbReference type="GO" id="GO:0035529">
    <property type="term" value="F:NADH pyrophosphatase activity"/>
    <property type="evidence" value="ECO:0007669"/>
    <property type="project" value="TreeGrafter"/>
</dbReference>
<comment type="subcellular location">
    <subcellularLocation>
        <location evidence="3">Cytoplasm</location>
    </subcellularLocation>
    <subcellularLocation>
        <location evidence="2">Mitochondrion</location>
    </subcellularLocation>
    <subcellularLocation>
        <location evidence="1">Nucleus</location>
    </subcellularLocation>
</comment>
<dbReference type="InterPro" id="IPR003293">
    <property type="entry name" value="Nudix_hydrolase6-like"/>
</dbReference>
<evidence type="ECO:0000259" key="11">
    <source>
        <dbReference type="PROSITE" id="PS51462"/>
    </source>
</evidence>
<reference evidence="13 14" key="1">
    <citation type="submission" date="2025-04" db="UniProtKB">
        <authorList>
            <consortium name="RefSeq"/>
        </authorList>
    </citation>
    <scope>IDENTIFICATION</scope>
</reference>
<name>A0A9W2YJ10_BIOGL</name>
<dbReference type="SUPFAM" id="SSF55811">
    <property type="entry name" value="Nudix"/>
    <property type="match status" value="1"/>
</dbReference>
<dbReference type="PROSITE" id="PS51462">
    <property type="entry name" value="NUDIX"/>
    <property type="match status" value="1"/>
</dbReference>
<keyword evidence="12" id="KW-1185">Reference proteome</keyword>
<dbReference type="GO" id="GO:0005739">
    <property type="term" value="C:mitochondrion"/>
    <property type="evidence" value="ECO:0007669"/>
    <property type="project" value="UniProtKB-SubCell"/>
</dbReference>
<dbReference type="Pfam" id="PF18290">
    <property type="entry name" value="Nudix_hydro"/>
    <property type="match status" value="1"/>
</dbReference>
<proteinExistence type="inferred from homology"/>
<comment type="function">
    <text evidence="9">May contribute to the regulation of cell proliferation.</text>
</comment>
<evidence type="ECO:0000256" key="7">
    <source>
        <dbReference type="ARBA" id="ARBA00023128"/>
    </source>
</evidence>
<protein>
    <recommendedName>
        <fullName evidence="10">Nucleoside diphosphate-linked moiety X motif 6</fullName>
    </recommendedName>
</protein>
<keyword evidence="8" id="KW-0539">Nucleus</keyword>
<dbReference type="OMA" id="FRHTHNM"/>
<evidence type="ECO:0000313" key="12">
    <source>
        <dbReference type="Proteomes" id="UP001165740"/>
    </source>
</evidence>
<evidence type="ECO:0000256" key="2">
    <source>
        <dbReference type="ARBA" id="ARBA00004173"/>
    </source>
</evidence>
<evidence type="ECO:0000256" key="5">
    <source>
        <dbReference type="ARBA" id="ARBA00022490"/>
    </source>
</evidence>
<dbReference type="InterPro" id="IPR000086">
    <property type="entry name" value="NUDIX_hydrolase_dom"/>
</dbReference>
<dbReference type="GO" id="GO:0005634">
    <property type="term" value="C:nucleus"/>
    <property type="evidence" value="ECO:0007669"/>
    <property type="project" value="UniProtKB-SubCell"/>
</dbReference>
<evidence type="ECO:0000313" key="16">
    <source>
        <dbReference type="RefSeq" id="XP_055862694.1"/>
    </source>
</evidence>
<dbReference type="RefSeq" id="XP_055862693.1">
    <property type="nucleotide sequence ID" value="XM_056006718.1"/>
</dbReference>
<dbReference type="PROSITE" id="PS00893">
    <property type="entry name" value="NUDIX_BOX"/>
    <property type="match status" value="1"/>
</dbReference>
<keyword evidence="5" id="KW-0963">Cytoplasm</keyword>
<dbReference type="GO" id="GO:0047631">
    <property type="term" value="F:ADP-ribose diphosphatase activity"/>
    <property type="evidence" value="ECO:0007669"/>
    <property type="project" value="TreeGrafter"/>
</dbReference>
<dbReference type="GeneID" id="106069703"/>